<comment type="subcellular location">
    <subcellularLocation>
        <location evidence="1 10">Nucleus</location>
    </subcellularLocation>
</comment>
<keyword evidence="3 10" id="KW-0863">Zinc-finger</keyword>
<dbReference type="PRINTS" id="PR00047">
    <property type="entry name" value="STROIDFINGER"/>
</dbReference>
<dbReference type="InterPro" id="IPR013088">
    <property type="entry name" value="Znf_NHR/GATA"/>
</dbReference>
<dbReference type="AlphaFoldDB" id="A0A3P8VB45"/>
<dbReference type="InterPro" id="IPR001628">
    <property type="entry name" value="Znf_hrmn_rcpt"/>
</dbReference>
<evidence type="ECO:0000256" key="5">
    <source>
        <dbReference type="ARBA" id="ARBA00023015"/>
    </source>
</evidence>
<reference evidence="14" key="2">
    <citation type="submission" date="2025-08" db="UniProtKB">
        <authorList>
            <consortium name="Ensembl"/>
        </authorList>
    </citation>
    <scope>IDENTIFICATION</scope>
</reference>
<dbReference type="SMART" id="SM00430">
    <property type="entry name" value="HOLI"/>
    <property type="match status" value="1"/>
</dbReference>
<dbReference type="GO" id="GO:0071542">
    <property type="term" value="P:dopaminergic neuron differentiation"/>
    <property type="evidence" value="ECO:0007669"/>
    <property type="project" value="TreeGrafter"/>
</dbReference>
<evidence type="ECO:0000256" key="1">
    <source>
        <dbReference type="ARBA" id="ARBA00004123"/>
    </source>
</evidence>
<keyword evidence="2 10" id="KW-0479">Metal-binding</keyword>
<evidence type="ECO:0000256" key="4">
    <source>
        <dbReference type="ARBA" id="ARBA00022833"/>
    </source>
</evidence>
<dbReference type="InterPro" id="IPR003070">
    <property type="entry name" value="NR4A1-3"/>
</dbReference>
<dbReference type="Proteomes" id="UP000265120">
    <property type="component" value="Chromosome 14"/>
</dbReference>
<dbReference type="GeneTree" id="ENSGT00950000183038"/>
<evidence type="ECO:0000256" key="3">
    <source>
        <dbReference type="ARBA" id="ARBA00022771"/>
    </source>
</evidence>
<dbReference type="Ensembl" id="ENSCSET00000009790.1">
    <property type="protein sequence ID" value="ENSCSEP00000009675.1"/>
    <property type="gene ID" value="ENSCSEG00000006209.1"/>
</dbReference>
<keyword evidence="6 10" id="KW-0238">DNA-binding</keyword>
<dbReference type="PANTHER" id="PTHR24085">
    <property type="entry name" value="NUCLEAR HORMONE RECEPTOR"/>
    <property type="match status" value="1"/>
</dbReference>
<keyword evidence="7 10" id="KW-0804">Transcription</keyword>
<feature type="compositionally biased region" description="Low complexity" evidence="11">
    <location>
        <begin position="9"/>
        <end position="22"/>
    </location>
</feature>
<evidence type="ECO:0000256" key="7">
    <source>
        <dbReference type="ARBA" id="ARBA00023163"/>
    </source>
</evidence>
<dbReference type="GeneID" id="103389594"/>
<organism evidence="14 15">
    <name type="scientific">Cynoglossus semilaevis</name>
    <name type="common">Tongue sole</name>
    <dbReference type="NCBI Taxonomy" id="244447"/>
    <lineage>
        <taxon>Eukaryota</taxon>
        <taxon>Metazoa</taxon>
        <taxon>Chordata</taxon>
        <taxon>Craniata</taxon>
        <taxon>Vertebrata</taxon>
        <taxon>Euteleostomi</taxon>
        <taxon>Actinopterygii</taxon>
        <taxon>Neopterygii</taxon>
        <taxon>Teleostei</taxon>
        <taxon>Neoteleostei</taxon>
        <taxon>Acanthomorphata</taxon>
        <taxon>Carangaria</taxon>
        <taxon>Pleuronectiformes</taxon>
        <taxon>Pleuronectoidei</taxon>
        <taxon>Cynoglossidae</taxon>
        <taxon>Cynoglossinae</taxon>
        <taxon>Cynoglossus</taxon>
    </lineage>
</organism>
<evidence type="ECO:0000313" key="15">
    <source>
        <dbReference type="Proteomes" id="UP000265120"/>
    </source>
</evidence>
<dbReference type="SUPFAM" id="SSF57716">
    <property type="entry name" value="Glucocorticoid receptor-like (DNA-binding domain)"/>
    <property type="match status" value="1"/>
</dbReference>
<evidence type="ECO:0000256" key="9">
    <source>
        <dbReference type="ARBA" id="ARBA00023242"/>
    </source>
</evidence>
<dbReference type="GO" id="GO:0021953">
    <property type="term" value="P:central nervous system neuron differentiation"/>
    <property type="evidence" value="ECO:0007669"/>
    <property type="project" value="TreeGrafter"/>
</dbReference>
<reference evidence="14 15" key="1">
    <citation type="journal article" date="2014" name="Nat. Genet.">
        <title>Whole-genome sequence of a flatfish provides insights into ZW sex chromosome evolution and adaptation to a benthic lifestyle.</title>
        <authorList>
            <person name="Chen S."/>
            <person name="Zhang G."/>
            <person name="Shao C."/>
            <person name="Huang Q."/>
            <person name="Liu G."/>
            <person name="Zhang P."/>
            <person name="Song W."/>
            <person name="An N."/>
            <person name="Chalopin D."/>
            <person name="Volff J.N."/>
            <person name="Hong Y."/>
            <person name="Li Q."/>
            <person name="Sha Z."/>
            <person name="Zhou H."/>
            <person name="Xie M."/>
            <person name="Yu Q."/>
            <person name="Liu Y."/>
            <person name="Xiang H."/>
            <person name="Wang N."/>
            <person name="Wu K."/>
            <person name="Yang C."/>
            <person name="Zhou Q."/>
            <person name="Liao X."/>
            <person name="Yang L."/>
            <person name="Hu Q."/>
            <person name="Zhang J."/>
            <person name="Meng L."/>
            <person name="Jin L."/>
            <person name="Tian Y."/>
            <person name="Lian J."/>
            <person name="Yang J."/>
            <person name="Miao G."/>
            <person name="Liu S."/>
            <person name="Liang Z."/>
            <person name="Yan F."/>
            <person name="Li Y."/>
            <person name="Sun B."/>
            <person name="Zhang H."/>
            <person name="Zhang J."/>
            <person name="Zhu Y."/>
            <person name="Du M."/>
            <person name="Zhao Y."/>
            <person name="Schartl M."/>
            <person name="Tang Q."/>
            <person name="Wang J."/>
        </authorList>
    </citation>
    <scope>NUCLEOTIDE SEQUENCE</scope>
</reference>
<evidence type="ECO:0000259" key="12">
    <source>
        <dbReference type="PROSITE" id="PS51030"/>
    </source>
</evidence>
<dbReference type="Pfam" id="PF00104">
    <property type="entry name" value="Hormone_recep"/>
    <property type="match status" value="1"/>
</dbReference>
<proteinExistence type="inferred from homology"/>
<sequence>MPCVHTQCGSSPPGASPASQSAEAERGCGFLTPEFVKFSMDLTNSEISAASSGSTFGTPTDSCTPGYDLKPPCPFQTTVQGDLPCVKVEDAHGCLRYQSNHLPPHHSEDLSSSSSPSSVYYYRPSSPSNFQTPGAHIWDDSSSLYSFRQDYLAAAQRKNALCRFSLLSLKHAQERSVTFDGSLHVSMNLDTSAGTHGHMDSSGGVLGTQLATGFPQPLHFAHGHPFVEYQTCGGHRGGAGGALSAERLCAVCGDNAACQHYGVRTCEGCKGFFKRTVQKNAKYVCLAAKSCPVDKRRRNRCQYCRFQKCLAVGMVKEVVRTDSLKGRRGRLPSKPRILPDSSSSINTLLSALVRAHVESNPQPSHLDYSKFQVKPGSPLGDDAQHVRKFYDLLTSSMEVIRGWAQKIPGFTSLPKHDQDLLFYSAFLELFVLRLSYRSNPNEGKLIFCDGSVWHRLQCTRGFGEWIDSIVEFSAKLQKMNMDISTFSCICALALVTERHGLKELKKVKELQDNIVSCLKDSGTCGDSRSDCWSDHLSRPLKKLPELRTLCIQGLQRIFYLKLEDLVPPPVVIDKLFLDTLPF</sequence>
<evidence type="ECO:0000256" key="11">
    <source>
        <dbReference type="SAM" id="MobiDB-lite"/>
    </source>
</evidence>
<dbReference type="KEGG" id="csem:103389594"/>
<dbReference type="SUPFAM" id="SSF48508">
    <property type="entry name" value="Nuclear receptor ligand-binding domain"/>
    <property type="match status" value="1"/>
</dbReference>
<dbReference type="Gene3D" id="1.10.565.10">
    <property type="entry name" value="Retinoid X Receptor"/>
    <property type="match status" value="1"/>
</dbReference>
<dbReference type="PRINTS" id="PR00398">
    <property type="entry name" value="STRDHORMONER"/>
</dbReference>
<dbReference type="PROSITE" id="PS51030">
    <property type="entry name" value="NUCLEAR_REC_DBD_2"/>
    <property type="match status" value="1"/>
</dbReference>
<accession>A0A3P8VB45</accession>
<evidence type="ECO:0000256" key="2">
    <source>
        <dbReference type="ARBA" id="ARBA00022723"/>
    </source>
</evidence>
<evidence type="ECO:0000256" key="10">
    <source>
        <dbReference type="RuleBase" id="RU004334"/>
    </source>
</evidence>
<evidence type="ECO:0000313" key="14">
    <source>
        <dbReference type="Ensembl" id="ENSCSEP00000009675.1"/>
    </source>
</evidence>
<dbReference type="GO" id="GO:0008270">
    <property type="term" value="F:zinc ion binding"/>
    <property type="evidence" value="ECO:0007669"/>
    <property type="project" value="UniProtKB-KW"/>
</dbReference>
<dbReference type="InterPro" id="IPR000536">
    <property type="entry name" value="Nucl_hrmn_rcpt_lig-bd"/>
</dbReference>
<dbReference type="PROSITE" id="PS51843">
    <property type="entry name" value="NR_LBD"/>
    <property type="match status" value="1"/>
</dbReference>
<feature type="region of interest" description="Disordered" evidence="11">
    <location>
        <begin position="1"/>
        <end position="23"/>
    </location>
</feature>
<dbReference type="InParanoid" id="A0A3P8VB45"/>
<dbReference type="GO" id="GO:0000978">
    <property type="term" value="F:RNA polymerase II cis-regulatory region sequence-specific DNA binding"/>
    <property type="evidence" value="ECO:0007669"/>
    <property type="project" value="TreeGrafter"/>
</dbReference>
<keyword evidence="5 10" id="KW-0805">Transcription regulation</keyword>
<comment type="similarity">
    <text evidence="10">Belongs to the nuclear hormone receptor family.</text>
</comment>
<dbReference type="SMART" id="SM00399">
    <property type="entry name" value="ZnF_C4"/>
    <property type="match status" value="1"/>
</dbReference>
<feature type="domain" description="NR LBD" evidence="13">
    <location>
        <begin position="344"/>
        <end position="579"/>
    </location>
</feature>
<dbReference type="Gene3D" id="3.30.50.10">
    <property type="entry name" value="Erythroid Transcription Factor GATA-1, subunit A"/>
    <property type="match status" value="1"/>
</dbReference>
<dbReference type="PROSITE" id="PS00031">
    <property type="entry name" value="NUCLEAR_REC_DBD_1"/>
    <property type="match status" value="1"/>
</dbReference>
<dbReference type="CDD" id="cd06969">
    <property type="entry name" value="NR_DBD_NGFI-B"/>
    <property type="match status" value="1"/>
</dbReference>
<dbReference type="STRING" id="244447.ENSCSEP00000009675"/>
<dbReference type="Pfam" id="PF00105">
    <property type="entry name" value="zf-C4"/>
    <property type="match status" value="1"/>
</dbReference>
<protein>
    <submittedName>
        <fullName evidence="14">Nuclear receptor subfamily 4, group A, member 2b</fullName>
    </submittedName>
</protein>
<dbReference type="GO" id="GO:0004879">
    <property type="term" value="F:nuclear receptor activity"/>
    <property type="evidence" value="ECO:0007669"/>
    <property type="project" value="InterPro"/>
</dbReference>
<dbReference type="OMA" id="NLDAGGC"/>
<dbReference type="GO" id="GO:0071376">
    <property type="term" value="P:cellular response to corticotropin-releasing hormone stimulus"/>
    <property type="evidence" value="ECO:0007669"/>
    <property type="project" value="TreeGrafter"/>
</dbReference>
<dbReference type="GO" id="GO:0035259">
    <property type="term" value="F:nuclear glucocorticoid receptor binding"/>
    <property type="evidence" value="ECO:0007669"/>
    <property type="project" value="TreeGrafter"/>
</dbReference>
<evidence type="ECO:0000256" key="8">
    <source>
        <dbReference type="ARBA" id="ARBA00023170"/>
    </source>
</evidence>
<name>A0A3P8VB45_CYNSE</name>
<keyword evidence="4 10" id="KW-0862">Zinc</keyword>
<keyword evidence="9 10" id="KW-0539">Nucleus</keyword>
<dbReference type="PRINTS" id="PR01284">
    <property type="entry name" value="NUCLEARECPTR"/>
</dbReference>
<feature type="domain" description="Nuclear receptor" evidence="12">
    <location>
        <begin position="246"/>
        <end position="321"/>
    </location>
</feature>
<dbReference type="OrthoDB" id="5952118at2759"/>
<evidence type="ECO:0000256" key="6">
    <source>
        <dbReference type="ARBA" id="ARBA00023125"/>
    </source>
</evidence>
<dbReference type="InterPro" id="IPR001723">
    <property type="entry name" value="Nuclear_hrmn_rcpt"/>
</dbReference>
<keyword evidence="8 10" id="KW-0675">Receptor</keyword>
<dbReference type="GO" id="GO:0005667">
    <property type="term" value="C:transcription regulator complex"/>
    <property type="evidence" value="ECO:0007669"/>
    <property type="project" value="TreeGrafter"/>
</dbReference>
<evidence type="ECO:0000259" key="13">
    <source>
        <dbReference type="PROSITE" id="PS51843"/>
    </source>
</evidence>
<dbReference type="FunFam" id="3.30.50.10:FF:000009">
    <property type="entry name" value="nuclear receptor subfamily 4 group A member 2"/>
    <property type="match status" value="1"/>
</dbReference>
<reference evidence="14" key="3">
    <citation type="submission" date="2025-09" db="UniProtKB">
        <authorList>
            <consortium name="Ensembl"/>
        </authorList>
    </citation>
    <scope>IDENTIFICATION</scope>
</reference>
<dbReference type="PANTHER" id="PTHR24085:SF0">
    <property type="entry name" value="NUCLEAR RECEPTOR SUBFAMILY 4 GROUP A MEMBER 2"/>
    <property type="match status" value="1"/>
</dbReference>
<dbReference type="GO" id="GO:0005634">
    <property type="term" value="C:nucleus"/>
    <property type="evidence" value="ECO:0007669"/>
    <property type="project" value="UniProtKB-SubCell"/>
</dbReference>
<dbReference type="InterPro" id="IPR035500">
    <property type="entry name" value="NHR-like_dom_sf"/>
</dbReference>
<keyword evidence="15" id="KW-1185">Reference proteome</keyword>